<keyword evidence="2" id="KW-0830">Ubiquinone</keyword>
<dbReference type="PANTHER" id="PTHR38693">
    <property type="entry name" value="UBIQUINONE BIOSYNTHESIS PROTEIN UBIJ"/>
    <property type="match status" value="1"/>
</dbReference>
<keyword evidence="3" id="KW-1185">Reference proteome</keyword>
<name>A0A1H2G943_9PROT</name>
<evidence type="ECO:0000313" key="2">
    <source>
        <dbReference type="EMBL" id="SDU16153.1"/>
    </source>
</evidence>
<reference evidence="3" key="1">
    <citation type="submission" date="2016-10" db="EMBL/GenBank/DDBJ databases">
        <authorList>
            <person name="Varghese N."/>
            <person name="Submissions S."/>
        </authorList>
    </citation>
    <scope>NUCLEOTIDE SEQUENCE [LARGE SCALE GENOMIC DNA]</scope>
    <source>
        <strain evidence="3">Nm10</strain>
    </source>
</reference>
<dbReference type="GO" id="GO:0006744">
    <property type="term" value="P:ubiquinone biosynthetic process"/>
    <property type="evidence" value="ECO:0007669"/>
    <property type="project" value="InterPro"/>
</dbReference>
<gene>
    <name evidence="2" type="ORF">SAMN05216406_12918</name>
</gene>
<dbReference type="AlphaFoldDB" id="A0A1H2G943"/>
<dbReference type="RefSeq" id="WP_062559469.1">
    <property type="nucleotide sequence ID" value="NZ_CP013341.1"/>
</dbReference>
<accession>A0A1H2G943</accession>
<keyword evidence="1" id="KW-0175">Coiled coil</keyword>
<proteinExistence type="predicted"/>
<dbReference type="Proteomes" id="UP000182882">
    <property type="component" value="Unassembled WGS sequence"/>
</dbReference>
<sequence length="199" mass="22432">MLTTVVIASINHVLRSESWASRRLQSFTGKTFCIRTFPLINLKMLINTTGELQKVDDSMNADATLTLSPLILPGLLARELNAFAQIKTSGNPALVEELINIGQHIDLKGIVEHDLSNAIGDIPAHRIAHAGEHLVQWQTKNINRFSQTLIEYLTEENVFLIKPDTARRFAEEINCVQLNIEQLERRLNKLAQHNTFANE</sequence>
<evidence type="ECO:0000313" key="3">
    <source>
        <dbReference type="Proteomes" id="UP000182882"/>
    </source>
</evidence>
<dbReference type="InterPro" id="IPR038989">
    <property type="entry name" value="UbiJ"/>
</dbReference>
<dbReference type="PANTHER" id="PTHR38693:SF1">
    <property type="entry name" value="UBIQUINONE BIOSYNTHESIS ACCESSORY FACTOR UBIJ"/>
    <property type="match status" value="1"/>
</dbReference>
<dbReference type="EMBL" id="FNLN01000029">
    <property type="protein sequence ID" value="SDU16153.1"/>
    <property type="molecule type" value="Genomic_DNA"/>
</dbReference>
<feature type="coiled-coil region" evidence="1">
    <location>
        <begin position="166"/>
        <end position="193"/>
    </location>
</feature>
<protein>
    <submittedName>
        <fullName evidence="2">Ubiquinone biosynthesis protein UbiJ</fullName>
    </submittedName>
</protein>
<dbReference type="KEGG" id="nur:ATY38_11760"/>
<organism evidence="2 3">
    <name type="scientific">Nitrosomonas ureae</name>
    <dbReference type="NCBI Taxonomy" id="44577"/>
    <lineage>
        <taxon>Bacteria</taxon>
        <taxon>Pseudomonadati</taxon>
        <taxon>Pseudomonadota</taxon>
        <taxon>Betaproteobacteria</taxon>
        <taxon>Nitrosomonadales</taxon>
        <taxon>Nitrosomonadaceae</taxon>
        <taxon>Nitrosomonas</taxon>
    </lineage>
</organism>
<evidence type="ECO:0000256" key="1">
    <source>
        <dbReference type="SAM" id="Coils"/>
    </source>
</evidence>